<dbReference type="GO" id="GO:0030435">
    <property type="term" value="P:sporulation resulting in formation of a cellular spore"/>
    <property type="evidence" value="ECO:0007669"/>
    <property type="project" value="InterPro"/>
</dbReference>
<dbReference type="PANTHER" id="PTHR30032">
    <property type="entry name" value="N-ACETYLMURAMOYL-L-ALANINE AMIDASE-RELATED"/>
    <property type="match status" value="1"/>
</dbReference>
<evidence type="ECO:0000259" key="1">
    <source>
        <dbReference type="Pfam" id="PF08486"/>
    </source>
</evidence>
<dbReference type="InterPro" id="IPR013693">
    <property type="entry name" value="SpoIID/LytB_N"/>
</dbReference>
<dbReference type="NCBIfam" id="TIGR02669">
    <property type="entry name" value="SpoIID_LytB"/>
    <property type="match status" value="1"/>
</dbReference>
<sequence>MQWRMGNLREVQARLSEFLQQQTADQTGEGLEDAAQEPMETVRVLLLENDTDTYRDSVGIVGDAGCVLDDGTRQWTSAPEEVVSFGAENLASFTGTTVVTPAEGGYLYLVDETGARQQPGYRGTLEVWQDANGYALVNEVSTEDYLACVLPSEMPESYGLEALKAQAVCARSYLYAQTSQEHYPQFHAQLDDTVSFQVYNHEASGALSAQAVQETAGQVLMCQGQIVNALYYSTSCGFSQSGSIFGEDEQVFQSVYVGSGEAPQDFDSYIRGWDENAYERDERYFRWVAVIDVAGRTADIIDAVTDLKKKDGEDVVYSDSLKRRISDRKIATAAEAFGELKSFQVVKRNAGGVIEEARLEFACGTVDVTGELHIRDILGAAQTSVQLQNGEIVTGIDRLYSAAFVLDAQDGQWILRGGGCGHGAGMSQNGAKALAAEGWGCQDILHFFYQNVDIVRLPQ</sequence>
<gene>
    <name evidence="2" type="ORF">IAA55_02410</name>
</gene>
<reference evidence="2" key="1">
    <citation type="submission" date="2020-10" db="EMBL/GenBank/DDBJ databases">
        <authorList>
            <person name="Gilroy R."/>
        </authorList>
    </citation>
    <scope>NUCLEOTIDE SEQUENCE</scope>
    <source>
        <strain evidence="2">ChiSjej5B23-6657</strain>
    </source>
</reference>
<reference evidence="2" key="2">
    <citation type="journal article" date="2021" name="PeerJ">
        <title>Extensive microbial diversity within the chicken gut microbiome revealed by metagenomics and culture.</title>
        <authorList>
            <person name="Gilroy R."/>
            <person name="Ravi A."/>
            <person name="Getino M."/>
            <person name="Pursley I."/>
            <person name="Horton D.L."/>
            <person name="Alikhan N.F."/>
            <person name="Baker D."/>
            <person name="Gharbi K."/>
            <person name="Hall N."/>
            <person name="Watson M."/>
            <person name="Adriaenssens E.M."/>
            <person name="Foster-Nyarko E."/>
            <person name="Jarju S."/>
            <person name="Secka A."/>
            <person name="Antonio M."/>
            <person name="Oren A."/>
            <person name="Chaudhuri R.R."/>
            <person name="La Ragione R."/>
            <person name="Hildebrand F."/>
            <person name="Pallen M.J."/>
        </authorList>
    </citation>
    <scope>NUCLEOTIDE SEQUENCE</scope>
    <source>
        <strain evidence="2">ChiSjej5B23-6657</strain>
    </source>
</reference>
<organism evidence="2 3">
    <name type="scientific">Candidatus Pullilachnospira gallistercoris</name>
    <dbReference type="NCBI Taxonomy" id="2840911"/>
    <lineage>
        <taxon>Bacteria</taxon>
        <taxon>Bacillati</taxon>
        <taxon>Bacillota</taxon>
        <taxon>Clostridia</taxon>
        <taxon>Lachnospirales</taxon>
        <taxon>Lachnospiraceae</taxon>
        <taxon>Lachnospiraceae incertae sedis</taxon>
        <taxon>Candidatus Pullilachnospira</taxon>
    </lineage>
</organism>
<dbReference type="InterPro" id="IPR051922">
    <property type="entry name" value="Bact_Sporulation_Assoc"/>
</dbReference>
<comment type="caution">
    <text evidence="2">The sequence shown here is derived from an EMBL/GenBank/DDBJ whole genome shotgun (WGS) entry which is preliminary data.</text>
</comment>
<evidence type="ECO:0000313" key="2">
    <source>
        <dbReference type="EMBL" id="HIR70115.1"/>
    </source>
</evidence>
<feature type="domain" description="Sporulation stage II protein D amidase enhancer LytB N-terminal" evidence="1">
    <location>
        <begin position="132"/>
        <end position="221"/>
    </location>
</feature>
<accession>A0A9D1JA50</accession>
<protein>
    <submittedName>
        <fullName evidence="2">SpoIID/LytB domain-containing protein</fullName>
    </submittedName>
</protein>
<name>A0A9D1JA50_9FIRM</name>
<dbReference type="PANTHER" id="PTHR30032:SF4">
    <property type="entry name" value="AMIDASE ENHANCER"/>
    <property type="match status" value="1"/>
</dbReference>
<dbReference type="Proteomes" id="UP000823912">
    <property type="component" value="Unassembled WGS sequence"/>
</dbReference>
<proteinExistence type="predicted"/>
<evidence type="ECO:0000313" key="3">
    <source>
        <dbReference type="Proteomes" id="UP000823912"/>
    </source>
</evidence>
<dbReference type="GO" id="GO:0030288">
    <property type="term" value="C:outer membrane-bounded periplasmic space"/>
    <property type="evidence" value="ECO:0007669"/>
    <property type="project" value="TreeGrafter"/>
</dbReference>
<dbReference type="InterPro" id="IPR013486">
    <property type="entry name" value="SpoIID/LytB"/>
</dbReference>
<dbReference type="Pfam" id="PF08486">
    <property type="entry name" value="SpoIID"/>
    <property type="match status" value="1"/>
</dbReference>
<dbReference type="AlphaFoldDB" id="A0A9D1JA50"/>
<dbReference type="EMBL" id="DVHM01000041">
    <property type="protein sequence ID" value="HIR70115.1"/>
    <property type="molecule type" value="Genomic_DNA"/>
</dbReference>